<sequence length="320" mass="34900">MTTTVINRTSASTSSIRLNIFTEQMTPHQPPFPTYLLPAFSFPFTRRKSSTTSNSSTSEASVPSLTSSPRSSFSTPSSSPTSASPLTAHSNLHHALQGIPESEEAGIETRLRKAAPNTLKCLKCSTELAFTSQIVSKGFTGRHGRAYLVAPPPSSPLHHVSTPSSAKNNGKPLPPPLPPTDLINTNMGRAVNRDLLTGAHVVADVSCRICNTILGWKYVDAREPAQRYKIGKFILEMKRVVPGICWEDISWSQDKDNGEQDGYGEEEGNAIGNGIVVFDSEDEDECEDLFAGVWDAEVVRKRRNRRFGGGIAGWRGKSER</sequence>
<organism evidence="6 7">
    <name type="scientific">Lachnellula hyalina</name>
    <dbReference type="NCBI Taxonomy" id="1316788"/>
    <lineage>
        <taxon>Eukaryota</taxon>
        <taxon>Fungi</taxon>
        <taxon>Dikarya</taxon>
        <taxon>Ascomycota</taxon>
        <taxon>Pezizomycotina</taxon>
        <taxon>Leotiomycetes</taxon>
        <taxon>Helotiales</taxon>
        <taxon>Lachnaceae</taxon>
        <taxon>Lachnellula</taxon>
    </lineage>
</organism>
<comment type="similarity">
    <text evidence="1">Belongs to the yippee family.</text>
</comment>
<dbReference type="PROSITE" id="PS51792">
    <property type="entry name" value="YIPPEE"/>
    <property type="match status" value="1"/>
</dbReference>
<reference evidence="6 7" key="1">
    <citation type="submission" date="2018-05" db="EMBL/GenBank/DDBJ databases">
        <title>Genome sequencing and assembly of the regulated plant pathogen Lachnellula willkommii and related sister species for the development of diagnostic species identification markers.</title>
        <authorList>
            <person name="Giroux E."/>
            <person name="Bilodeau G."/>
        </authorList>
    </citation>
    <scope>NUCLEOTIDE SEQUENCE [LARGE SCALE GENOMIC DNA]</scope>
    <source>
        <strain evidence="6 7">CBS 185.66</strain>
    </source>
</reference>
<dbReference type="InterPro" id="IPR004910">
    <property type="entry name" value="Yippee/Mis18/Cereblon"/>
</dbReference>
<name>A0A8H8TUG6_9HELO</name>
<evidence type="ECO:0000313" key="6">
    <source>
        <dbReference type="EMBL" id="TVY22779.1"/>
    </source>
</evidence>
<evidence type="ECO:0000256" key="4">
    <source>
        <dbReference type="SAM" id="MobiDB-lite"/>
    </source>
</evidence>
<dbReference type="InterPro" id="IPR034751">
    <property type="entry name" value="Yippee"/>
</dbReference>
<feature type="region of interest" description="Disordered" evidence="4">
    <location>
        <begin position="48"/>
        <end position="87"/>
    </location>
</feature>
<keyword evidence="2" id="KW-0479">Metal-binding</keyword>
<evidence type="ECO:0000256" key="1">
    <source>
        <dbReference type="ARBA" id="ARBA00005613"/>
    </source>
</evidence>
<dbReference type="EMBL" id="QGMH01000230">
    <property type="protein sequence ID" value="TVY22779.1"/>
    <property type="molecule type" value="Genomic_DNA"/>
</dbReference>
<accession>A0A8H8TUG6</accession>
<dbReference type="RefSeq" id="XP_031001567.1">
    <property type="nucleotide sequence ID" value="XM_031153186.1"/>
</dbReference>
<feature type="region of interest" description="Disordered" evidence="4">
    <location>
        <begin position="153"/>
        <end position="174"/>
    </location>
</feature>
<gene>
    <name evidence="6" type="primary">F37A8.5</name>
    <name evidence="6" type="ORF">LHYA1_G008266</name>
</gene>
<dbReference type="PANTHER" id="PTHR13848">
    <property type="entry name" value="PROTEIN YIPPEE-LIKE CG15309-RELATED"/>
    <property type="match status" value="1"/>
</dbReference>
<feature type="compositionally biased region" description="Low complexity" evidence="4">
    <location>
        <begin position="50"/>
        <end position="87"/>
    </location>
</feature>
<evidence type="ECO:0000313" key="7">
    <source>
        <dbReference type="Proteomes" id="UP000431533"/>
    </source>
</evidence>
<protein>
    <submittedName>
        <fullName evidence="6">Protein yippee-like</fullName>
    </submittedName>
</protein>
<dbReference type="GO" id="GO:0046872">
    <property type="term" value="F:metal ion binding"/>
    <property type="evidence" value="ECO:0007669"/>
    <property type="project" value="UniProtKB-KW"/>
</dbReference>
<evidence type="ECO:0000259" key="5">
    <source>
        <dbReference type="PROSITE" id="PS51792"/>
    </source>
</evidence>
<comment type="caution">
    <text evidence="6">The sequence shown here is derived from an EMBL/GenBank/DDBJ whole genome shotgun (WGS) entry which is preliminary data.</text>
</comment>
<dbReference type="GeneID" id="41988464"/>
<dbReference type="AlphaFoldDB" id="A0A8H8TUG6"/>
<proteinExistence type="inferred from homology"/>
<dbReference type="OrthoDB" id="6407410at2759"/>
<keyword evidence="7" id="KW-1185">Reference proteome</keyword>
<dbReference type="Proteomes" id="UP000431533">
    <property type="component" value="Unassembled WGS sequence"/>
</dbReference>
<evidence type="ECO:0000256" key="3">
    <source>
        <dbReference type="ARBA" id="ARBA00022833"/>
    </source>
</evidence>
<dbReference type="InterPro" id="IPR039058">
    <property type="entry name" value="Yippee_fam"/>
</dbReference>
<keyword evidence="3" id="KW-0862">Zinc</keyword>
<dbReference type="Pfam" id="PF03226">
    <property type="entry name" value="Yippee-Mis18"/>
    <property type="match status" value="1"/>
</dbReference>
<evidence type="ECO:0000256" key="2">
    <source>
        <dbReference type="ARBA" id="ARBA00022723"/>
    </source>
</evidence>
<feature type="domain" description="Yippee" evidence="5">
    <location>
        <begin position="117"/>
        <end position="244"/>
    </location>
</feature>